<dbReference type="Proteomes" id="UP001138802">
    <property type="component" value="Unassembled WGS sequence"/>
</dbReference>
<reference evidence="6 7" key="1">
    <citation type="journal article" date="2020" name="Microorganisms">
        <title>Osmotic Adaptation and Compatible Solute Biosynthesis of Phototrophic Bacteria as Revealed from Genome Analyses.</title>
        <authorList>
            <person name="Imhoff J.F."/>
            <person name="Rahn T."/>
            <person name="Kunzel S."/>
            <person name="Keller A."/>
            <person name="Neulinger S.C."/>
        </authorList>
    </citation>
    <scope>NUCLEOTIDE SEQUENCE [LARGE SCALE GENOMIC DNA]</scope>
    <source>
        <strain evidence="6 7">DSM 21303</strain>
    </source>
</reference>
<proteinExistence type="inferred from homology"/>
<organism evidence="6 7">
    <name type="scientific">Thiocapsa imhoffii</name>
    <dbReference type="NCBI Taxonomy" id="382777"/>
    <lineage>
        <taxon>Bacteria</taxon>
        <taxon>Pseudomonadati</taxon>
        <taxon>Pseudomonadota</taxon>
        <taxon>Gammaproteobacteria</taxon>
        <taxon>Chromatiales</taxon>
        <taxon>Chromatiaceae</taxon>
        <taxon>Thiocapsa</taxon>
    </lineage>
</organism>
<feature type="domain" description="Carbohydrate kinase FGGY C-terminal" evidence="5">
    <location>
        <begin position="268"/>
        <end position="441"/>
    </location>
</feature>
<dbReference type="GO" id="GO:0005829">
    <property type="term" value="C:cytosol"/>
    <property type="evidence" value="ECO:0007669"/>
    <property type="project" value="TreeGrafter"/>
</dbReference>
<dbReference type="GO" id="GO:0004856">
    <property type="term" value="F:D-xylulokinase activity"/>
    <property type="evidence" value="ECO:0007669"/>
    <property type="project" value="TreeGrafter"/>
</dbReference>
<dbReference type="CDD" id="cd07783">
    <property type="entry name" value="ASKHA_NBD_FGGY_SePSK_AtXK1-like"/>
    <property type="match status" value="1"/>
</dbReference>
<dbReference type="EMBL" id="NRSD01000014">
    <property type="protein sequence ID" value="MBK1645614.1"/>
    <property type="molecule type" value="Genomic_DNA"/>
</dbReference>
<keyword evidence="3 6" id="KW-0418">Kinase</keyword>
<evidence type="ECO:0000256" key="2">
    <source>
        <dbReference type="ARBA" id="ARBA00022679"/>
    </source>
</evidence>
<dbReference type="PIRSF" id="PIRSF000538">
    <property type="entry name" value="GlpK"/>
    <property type="match status" value="1"/>
</dbReference>
<dbReference type="InterPro" id="IPR018484">
    <property type="entry name" value="FGGY_N"/>
</dbReference>
<evidence type="ECO:0000259" key="5">
    <source>
        <dbReference type="Pfam" id="PF02782"/>
    </source>
</evidence>
<evidence type="ECO:0000313" key="6">
    <source>
        <dbReference type="EMBL" id="MBK1645614.1"/>
    </source>
</evidence>
<evidence type="ECO:0000259" key="4">
    <source>
        <dbReference type="Pfam" id="PF00370"/>
    </source>
</evidence>
<dbReference type="GO" id="GO:0019150">
    <property type="term" value="F:D-ribulokinase activity"/>
    <property type="evidence" value="ECO:0007669"/>
    <property type="project" value="TreeGrafter"/>
</dbReference>
<dbReference type="InterPro" id="IPR000577">
    <property type="entry name" value="Carb_kinase_FGGY"/>
</dbReference>
<feature type="domain" description="Carbohydrate kinase FGGY N-terminal" evidence="4">
    <location>
        <begin position="24"/>
        <end position="257"/>
    </location>
</feature>
<accession>A0A9X0WJ05</accession>
<dbReference type="GO" id="GO:0005997">
    <property type="term" value="P:xylulose metabolic process"/>
    <property type="evidence" value="ECO:0007669"/>
    <property type="project" value="TreeGrafter"/>
</dbReference>
<dbReference type="Pfam" id="PF00370">
    <property type="entry name" value="FGGY_N"/>
    <property type="match status" value="1"/>
</dbReference>
<keyword evidence="2" id="KW-0808">Transferase</keyword>
<keyword evidence="7" id="KW-1185">Reference proteome</keyword>
<sequence>MRAHALAADRYAAEPRAGAHKDRVWIGVDMGTSGCRAIAIDEDARVCAQARRALDPPTQPSPGHCTQNPEHWWDTLLGVLGDLKQALGGRAPVGLCLDATSSTVLLTDREGAPLGSARLYNDRSAVDEAAQVARVAPSESAARGATSSLAKVLLLYREAQPTHDVLALHQADWLLGRLCGRLGFSDWNNALKLGYDAQRLGWPDWLQEILPSGVRLPAVQAPGTIMGTLAPAIASPLGWPTSTAIHAGTTDSTAAVLAAGARRPGDAVTSLGSTLVVKILCEQPIRDSASGVYSQRYGDAWLVGGASNSGSAVLRAFFSDAEIAALSQVIDPHRPSGLDYYPLLTPGERFPHPDPEFAPRLTPRPTQPSDFLQGLLEGIANIEAEGYRRLVELGAPRPRRILTLGGGAVNPTWTRIRARILDTEVTAATQTEAAYGVAQLALENRLGMG</sequence>
<evidence type="ECO:0000256" key="3">
    <source>
        <dbReference type="ARBA" id="ARBA00022777"/>
    </source>
</evidence>
<name>A0A9X0WJ05_9GAMM</name>
<comment type="caution">
    <text evidence="6">The sequence shown here is derived from an EMBL/GenBank/DDBJ whole genome shotgun (WGS) entry which is preliminary data.</text>
</comment>
<dbReference type="PANTHER" id="PTHR10196:SF80">
    <property type="entry name" value="D-RIBULOSE KINASE"/>
    <property type="match status" value="1"/>
</dbReference>
<protein>
    <submittedName>
        <fullName evidence="6">Carbohydrate kinase</fullName>
    </submittedName>
</protein>
<dbReference type="RefSeq" id="WP_200388427.1">
    <property type="nucleotide sequence ID" value="NZ_NRSD01000014.1"/>
</dbReference>
<dbReference type="InterPro" id="IPR043129">
    <property type="entry name" value="ATPase_NBD"/>
</dbReference>
<dbReference type="Gene3D" id="3.30.420.40">
    <property type="match status" value="2"/>
</dbReference>
<gene>
    <name evidence="6" type="ORF">CKO25_13355</name>
</gene>
<evidence type="ECO:0000313" key="7">
    <source>
        <dbReference type="Proteomes" id="UP001138802"/>
    </source>
</evidence>
<dbReference type="Pfam" id="PF02782">
    <property type="entry name" value="FGGY_C"/>
    <property type="match status" value="1"/>
</dbReference>
<dbReference type="InterPro" id="IPR018485">
    <property type="entry name" value="FGGY_C"/>
</dbReference>
<dbReference type="PANTHER" id="PTHR10196">
    <property type="entry name" value="SUGAR KINASE"/>
    <property type="match status" value="1"/>
</dbReference>
<comment type="similarity">
    <text evidence="1">Belongs to the FGGY kinase family.</text>
</comment>
<dbReference type="AlphaFoldDB" id="A0A9X0WJ05"/>
<evidence type="ECO:0000256" key="1">
    <source>
        <dbReference type="ARBA" id="ARBA00009156"/>
    </source>
</evidence>
<dbReference type="SUPFAM" id="SSF53067">
    <property type="entry name" value="Actin-like ATPase domain"/>
    <property type="match status" value="2"/>
</dbReference>